<proteinExistence type="predicted"/>
<evidence type="ECO:0000256" key="1">
    <source>
        <dbReference type="SAM" id="SignalP"/>
    </source>
</evidence>
<protein>
    <submittedName>
        <fullName evidence="2">Uncharacterized protein</fullName>
    </submittedName>
</protein>
<dbReference type="Proteomes" id="UP000051326">
    <property type="component" value="Unassembled WGS sequence"/>
</dbReference>
<dbReference type="EMBL" id="CYSR01000021">
    <property type="protein sequence ID" value="CUH99676.1"/>
    <property type="molecule type" value="Genomic_DNA"/>
</dbReference>
<accession>A0A0P1HLE2</accession>
<gene>
    <name evidence="2" type="ORF">PHA8399_01798</name>
</gene>
<name>A0A0P1HLE2_9RHOB</name>
<organism evidence="2 3">
    <name type="scientific">Leisingera aquaemixtae</name>
    <dbReference type="NCBI Taxonomy" id="1396826"/>
    <lineage>
        <taxon>Bacteria</taxon>
        <taxon>Pseudomonadati</taxon>
        <taxon>Pseudomonadota</taxon>
        <taxon>Alphaproteobacteria</taxon>
        <taxon>Rhodobacterales</taxon>
        <taxon>Roseobacteraceae</taxon>
        <taxon>Leisingera</taxon>
    </lineage>
</organism>
<sequence>METRRIFLFVVLAGSTVIALVSQAWAADAGQAVVAAVQAAKFL</sequence>
<keyword evidence="1" id="KW-0732">Signal</keyword>
<dbReference type="AlphaFoldDB" id="A0A0P1HLE2"/>
<dbReference type="RefSeq" id="WP_259945295.1">
    <property type="nucleotide sequence ID" value="NZ_CP081058.1"/>
</dbReference>
<feature type="signal peptide" evidence="1">
    <location>
        <begin position="1"/>
        <end position="26"/>
    </location>
</feature>
<evidence type="ECO:0000313" key="3">
    <source>
        <dbReference type="Proteomes" id="UP000051326"/>
    </source>
</evidence>
<reference evidence="2 3" key="1">
    <citation type="submission" date="2015-09" db="EMBL/GenBank/DDBJ databases">
        <authorList>
            <consortium name="Swine Surveillance"/>
        </authorList>
    </citation>
    <scope>NUCLEOTIDE SEQUENCE [LARGE SCALE GENOMIC DNA]</scope>
    <source>
        <strain evidence="2 3">CECT 8399</strain>
    </source>
</reference>
<evidence type="ECO:0000313" key="2">
    <source>
        <dbReference type="EMBL" id="CUH99676.1"/>
    </source>
</evidence>
<feature type="chain" id="PRO_5006064456" evidence="1">
    <location>
        <begin position="27"/>
        <end position="43"/>
    </location>
</feature>